<dbReference type="EMBL" id="GDHC01010483">
    <property type="protein sequence ID" value="JAQ08146.1"/>
    <property type="molecule type" value="Transcribed_RNA"/>
</dbReference>
<dbReference type="EMBL" id="GBHO01012574">
    <property type="protein sequence ID" value="JAG31030.1"/>
    <property type="molecule type" value="Transcribed_RNA"/>
</dbReference>
<evidence type="ECO:0000256" key="5">
    <source>
        <dbReference type="ARBA" id="ARBA00046920"/>
    </source>
</evidence>
<evidence type="ECO:0000256" key="4">
    <source>
        <dbReference type="ARBA" id="ARBA00046124"/>
    </source>
</evidence>
<name>A0A0A9YNB7_LYGHE</name>
<dbReference type="Gene3D" id="1.20.1260.60">
    <property type="entry name" value="Vacuolar protein sorting-associated protein Ist1"/>
    <property type="match status" value="1"/>
</dbReference>
<sequence>MRNRIPQIRELDGIIKQFTKLFGARFVADAENNKNNNVSPAILALLDIRIPSFDTIVRTLQDIASEYSVNWVPNLINDEPVPSANALGSVVDFGPTSPQTLAAIGATTDVAAVLPPLGVPSHSAPGFPSAP</sequence>
<dbReference type="Pfam" id="PF03398">
    <property type="entry name" value="Ist1"/>
    <property type="match status" value="1"/>
</dbReference>
<evidence type="ECO:0000256" key="3">
    <source>
        <dbReference type="ARBA" id="ARBA00032374"/>
    </source>
</evidence>
<accession>A0A0A9YNB7</accession>
<gene>
    <name evidence="6" type="ORF">CM83_99842</name>
    <name evidence="7" type="ORF">g.97627</name>
</gene>
<evidence type="ECO:0000256" key="1">
    <source>
        <dbReference type="ARBA" id="ARBA00005536"/>
    </source>
</evidence>
<dbReference type="AlphaFoldDB" id="A0A0A9YNB7"/>
<evidence type="ECO:0000256" key="2">
    <source>
        <dbReference type="ARBA" id="ARBA00014513"/>
    </source>
</evidence>
<protein>
    <recommendedName>
        <fullName evidence="2">IST1 homolog</fullName>
    </recommendedName>
    <alternativeName>
        <fullName evidence="3">Charged multivesicular body protein 8</fullName>
    </alternativeName>
</protein>
<reference evidence="6" key="1">
    <citation type="journal article" date="2014" name="PLoS ONE">
        <title>Transcriptome-Based Identification of ABC Transporters in the Western Tarnished Plant Bug Lygus hesperus.</title>
        <authorList>
            <person name="Hull J.J."/>
            <person name="Chaney K."/>
            <person name="Geib S.M."/>
            <person name="Fabrick J.A."/>
            <person name="Brent C.S."/>
            <person name="Walsh D."/>
            <person name="Lavine L.C."/>
        </authorList>
    </citation>
    <scope>NUCLEOTIDE SEQUENCE</scope>
</reference>
<dbReference type="InterPro" id="IPR042277">
    <property type="entry name" value="IST1-like"/>
</dbReference>
<dbReference type="InterPro" id="IPR005061">
    <property type="entry name" value="Ist1"/>
</dbReference>
<comment type="subunit">
    <text evidence="5">Interacts with CHMP1A, CHMP1B, VPS4A and VTA1. Interacts with SPAST, STAMBP, and USP8. May interact with VPS37B. May associate with the ESCRT-I complex. Interacts with MITD1, in competition with VSP4. Interacts with SPART (via MIT domain); leading to the recruitment of SPART to midbodies. Interacts with SPAST.</text>
</comment>
<proteinExistence type="inferred from homology"/>
<organism evidence="6">
    <name type="scientific">Lygus hesperus</name>
    <name type="common">Western plant bug</name>
    <dbReference type="NCBI Taxonomy" id="30085"/>
    <lineage>
        <taxon>Eukaryota</taxon>
        <taxon>Metazoa</taxon>
        <taxon>Ecdysozoa</taxon>
        <taxon>Arthropoda</taxon>
        <taxon>Hexapoda</taxon>
        <taxon>Insecta</taxon>
        <taxon>Pterygota</taxon>
        <taxon>Neoptera</taxon>
        <taxon>Paraneoptera</taxon>
        <taxon>Hemiptera</taxon>
        <taxon>Heteroptera</taxon>
        <taxon>Panheteroptera</taxon>
        <taxon>Cimicomorpha</taxon>
        <taxon>Miridae</taxon>
        <taxon>Mirini</taxon>
        <taxon>Lygus</taxon>
    </lineage>
</organism>
<evidence type="ECO:0000313" key="6">
    <source>
        <dbReference type="EMBL" id="JAG31030.1"/>
    </source>
</evidence>
<reference evidence="7" key="3">
    <citation type="journal article" date="2016" name="Gigascience">
        <title>De novo construction of an expanded transcriptome assembly for the western tarnished plant bug, Lygus hesperus.</title>
        <authorList>
            <person name="Tassone E.E."/>
            <person name="Geib S.M."/>
            <person name="Hall B."/>
            <person name="Fabrick J.A."/>
            <person name="Brent C.S."/>
            <person name="Hull J.J."/>
        </authorList>
    </citation>
    <scope>NUCLEOTIDE SEQUENCE</scope>
</reference>
<comment type="function">
    <text evidence="4">ESCRT-III-like protein involved in cytokinesis, nuclear envelope reassembly and endosomal tubulation. Is required for efficient abscission during cytokinesis. Involved in recruiting VPS4A and/or VPS4B to the midbody of dividing cells. During late anaphase, involved in nuclear envelope reassembly and mitotic spindle disassembly together with the ESCRT-III complex: IST1 acts by mediating the recruitment of SPAST to the nuclear membrane, leading to microtubule severing. Recruited to the reforming nuclear envelope (NE) during anaphase by LEMD2. Regulates early endosomal tubulation together with the ESCRT-III complex by mediating the recruitment of SPAST.</text>
</comment>
<reference evidence="6" key="2">
    <citation type="submission" date="2014-07" db="EMBL/GenBank/DDBJ databases">
        <authorList>
            <person name="Hull J."/>
        </authorList>
    </citation>
    <scope>NUCLEOTIDE SEQUENCE</scope>
</reference>
<evidence type="ECO:0000313" key="7">
    <source>
        <dbReference type="EMBL" id="JAQ08146.1"/>
    </source>
</evidence>
<comment type="similarity">
    <text evidence="1">Belongs to the IST1 family.</text>
</comment>
<dbReference type="GO" id="GO:0015031">
    <property type="term" value="P:protein transport"/>
    <property type="evidence" value="ECO:0007669"/>
    <property type="project" value="InterPro"/>
</dbReference>